<dbReference type="InterPro" id="IPR016750">
    <property type="entry name" value="Aceto_COase_bsu/gsu"/>
</dbReference>
<organism evidence="3 4">
    <name type="scientific">Zavarzinia compransoris</name>
    <dbReference type="NCBI Taxonomy" id="1264899"/>
    <lineage>
        <taxon>Bacteria</taxon>
        <taxon>Pseudomonadati</taxon>
        <taxon>Pseudomonadota</taxon>
        <taxon>Alphaproteobacteria</taxon>
        <taxon>Rhodospirillales</taxon>
        <taxon>Zavarziniaceae</taxon>
        <taxon>Zavarzinia</taxon>
    </lineage>
</organism>
<dbReference type="Pfam" id="PF08882">
    <property type="entry name" value="Acetone_carb_G"/>
    <property type="match status" value="1"/>
</dbReference>
<evidence type="ECO:0000256" key="1">
    <source>
        <dbReference type="SAM" id="MobiDB-lite"/>
    </source>
</evidence>
<sequence>MAVQRQCQSRHAARPRQLRRQTVKVLVTEYLRIDLAGERWECRRCDHDIGDARRSYKEGLLVYDREPADIHKPLLDTGKYAFTFTPDPRWCRILEYYCPSCGTMVETEYTVPGHPPVHDIEFDLDALKAQWAQRRPVTERTPAKDLPRPEGHHHHHHHHRHGHPED</sequence>
<gene>
    <name evidence="3" type="ORF">DKG75_21810</name>
</gene>
<evidence type="ECO:0000313" key="3">
    <source>
        <dbReference type="EMBL" id="PWR17783.1"/>
    </source>
</evidence>
<dbReference type="EMBL" id="QGLF01000008">
    <property type="protein sequence ID" value="PWR17783.1"/>
    <property type="molecule type" value="Genomic_DNA"/>
</dbReference>
<name>A0A317DXT3_9PROT</name>
<dbReference type="OrthoDB" id="8688459at2"/>
<accession>A0A317DXT3</accession>
<comment type="caution">
    <text evidence="3">The sequence shown here is derived from an EMBL/GenBank/DDBJ whole genome shotgun (WGS) entry which is preliminary data.</text>
</comment>
<evidence type="ECO:0000259" key="2">
    <source>
        <dbReference type="PROSITE" id="PS00028"/>
    </source>
</evidence>
<dbReference type="InterPro" id="IPR013087">
    <property type="entry name" value="Znf_C2H2_type"/>
</dbReference>
<feature type="compositionally biased region" description="Basic and acidic residues" evidence="1">
    <location>
        <begin position="136"/>
        <end position="150"/>
    </location>
</feature>
<feature type="compositionally biased region" description="Basic residues" evidence="1">
    <location>
        <begin position="151"/>
        <end position="166"/>
    </location>
</feature>
<keyword evidence="4" id="KW-1185">Reference proteome</keyword>
<evidence type="ECO:0000313" key="4">
    <source>
        <dbReference type="Proteomes" id="UP000246077"/>
    </source>
</evidence>
<dbReference type="Proteomes" id="UP000246077">
    <property type="component" value="Unassembled WGS sequence"/>
</dbReference>
<feature type="domain" description="C2H2-type" evidence="2">
    <location>
        <begin position="98"/>
        <end position="118"/>
    </location>
</feature>
<proteinExistence type="predicted"/>
<protein>
    <submittedName>
        <fullName evidence="3">Acetone carboxylase subunit gamma</fullName>
    </submittedName>
</protein>
<dbReference type="AlphaFoldDB" id="A0A317DXT3"/>
<dbReference type="PROSITE" id="PS00028">
    <property type="entry name" value="ZINC_FINGER_C2H2_1"/>
    <property type="match status" value="1"/>
</dbReference>
<feature type="region of interest" description="Disordered" evidence="1">
    <location>
        <begin position="133"/>
        <end position="166"/>
    </location>
</feature>
<reference evidence="4" key="1">
    <citation type="submission" date="2018-05" db="EMBL/GenBank/DDBJ databases">
        <title>Zavarzinia sp. HR-AS.</title>
        <authorList>
            <person name="Lee Y."/>
            <person name="Jeon C.O."/>
        </authorList>
    </citation>
    <scope>NUCLEOTIDE SEQUENCE [LARGE SCALE GENOMIC DNA]</scope>
    <source>
        <strain evidence="4">DSM 1231</strain>
    </source>
</reference>